<accession>W5SWS8</accession>
<feature type="domain" description="Plasmid partition protein putative C-terminal" evidence="2">
    <location>
        <begin position="139"/>
        <end position="189"/>
    </location>
</feature>
<dbReference type="NCBIfam" id="NF033725">
    <property type="entry name" value="borfam_49"/>
    <property type="match status" value="1"/>
</dbReference>
<dbReference type="InterPro" id="IPR058551">
    <property type="entry name" value="Plasmid_parti_C"/>
</dbReference>
<dbReference type="HOGENOM" id="CLU_111029_0_0_12"/>
<dbReference type="InterPro" id="IPR058550">
    <property type="entry name" value="Plasmid_parti_N"/>
</dbReference>
<gene>
    <name evidence="3" type="ORF">BCO_0006700</name>
</gene>
<dbReference type="Pfam" id="PF01672">
    <property type="entry name" value="Plasmid_parti_N"/>
    <property type="match status" value="1"/>
</dbReference>
<dbReference type="AlphaFoldDB" id="W5SWS8"/>
<dbReference type="InterPro" id="IPR002596">
    <property type="entry name" value="Plasmid_parti"/>
</dbReference>
<geneLocation type="plasmid" evidence="3">
    <name>unnamed</name>
</geneLocation>
<feature type="domain" description="Plasmid partition protein putative N-terminal" evidence="1">
    <location>
        <begin position="26"/>
        <end position="133"/>
    </location>
</feature>
<evidence type="ECO:0000313" key="3">
    <source>
        <dbReference type="EMBL" id="AHH11337.1"/>
    </source>
</evidence>
<dbReference type="Pfam" id="PF25882">
    <property type="entry name" value="Plasmid_parti_C"/>
    <property type="match status" value="1"/>
</dbReference>
<dbReference type="EMBL" id="CP005750">
    <property type="protein sequence ID" value="AHH11337.1"/>
    <property type="molecule type" value="Genomic_DNA"/>
</dbReference>
<name>W5SWS8_9SPIR</name>
<reference evidence="3" key="1">
    <citation type="submission" date="2013-04" db="EMBL/GenBank/DDBJ databases">
        <title>Comparative Genomics of Relapsing Fever Spirochetes.</title>
        <authorList>
            <person name="Schwan T.G."/>
            <person name="Raffel S.J."/>
            <person name="Porcella S.F."/>
            <person name="Martens C.A."/>
            <person name="Bruno D.P."/>
            <person name="Ricklefs S.M."/>
            <person name="Barbian K.B."/>
        </authorList>
    </citation>
    <scope>NUCLEOTIDE SEQUENCE</scope>
    <source>
        <strain evidence="3">Co53</strain>
        <plasmid evidence="3">unnamed</plasmid>
    </source>
</reference>
<protein>
    <submittedName>
        <fullName evidence="3">Putative plasmid partition protein</fullName>
    </submittedName>
</protein>
<keyword evidence="3" id="KW-0614">Plasmid</keyword>
<evidence type="ECO:0000259" key="1">
    <source>
        <dbReference type="Pfam" id="PF01672"/>
    </source>
</evidence>
<proteinExistence type="predicted"/>
<sequence>MFTSERMAKKRSFYMKIKLNKRALEDRNLSEHEKILTHYNKLKEKLIINFKDEIFSKIETMKILKEIKDKGYYKLDGYKNFIDFILNFNLAKTQVYNYLKIATAMEEGLINDDFILKNGFNQTLSFIKTNNSATLKKSRQNSIKPLRFQLKSQESYTFYKQNAKFTGFILDKLFLSKKDLLEDFMKEFKSLEDC</sequence>
<evidence type="ECO:0000259" key="2">
    <source>
        <dbReference type="Pfam" id="PF25882"/>
    </source>
</evidence>
<organism evidence="3">
    <name type="scientific">Borrelia coriaceae ATCC 43381</name>
    <dbReference type="NCBI Taxonomy" id="1408429"/>
    <lineage>
        <taxon>Bacteria</taxon>
        <taxon>Pseudomonadati</taxon>
        <taxon>Spirochaetota</taxon>
        <taxon>Spirochaetia</taxon>
        <taxon>Spirochaetales</taxon>
        <taxon>Borreliaceae</taxon>
        <taxon>Borrelia</taxon>
    </lineage>
</organism>